<dbReference type="EMBL" id="JABSTR010000006">
    <property type="protein sequence ID" value="KAH9373850.1"/>
    <property type="molecule type" value="Genomic_DNA"/>
</dbReference>
<dbReference type="VEuPathDB" id="VectorBase:HLOH_060336"/>
<evidence type="ECO:0000313" key="2">
    <source>
        <dbReference type="EMBL" id="KAH9373850.1"/>
    </source>
</evidence>
<sequence>MTTVKLSLQWDIPTLIYVTVKPSPYDRARLLIAVDRGTVLDKGQQMPRKAAIRKISSLIGDLFGDPGTAGEDRGRGAPMREVHPRPG</sequence>
<comment type="caution">
    <text evidence="2">The sequence shown here is derived from an EMBL/GenBank/DDBJ whole genome shotgun (WGS) entry which is preliminary data.</text>
</comment>
<reference evidence="2 3" key="1">
    <citation type="journal article" date="2020" name="Cell">
        <title>Large-Scale Comparative Analyses of Tick Genomes Elucidate Their Genetic Diversity and Vector Capacities.</title>
        <authorList>
            <consortium name="Tick Genome and Microbiome Consortium (TIGMIC)"/>
            <person name="Jia N."/>
            <person name="Wang J."/>
            <person name="Shi W."/>
            <person name="Du L."/>
            <person name="Sun Y."/>
            <person name="Zhan W."/>
            <person name="Jiang J.F."/>
            <person name="Wang Q."/>
            <person name="Zhang B."/>
            <person name="Ji P."/>
            <person name="Bell-Sakyi L."/>
            <person name="Cui X.M."/>
            <person name="Yuan T.T."/>
            <person name="Jiang B.G."/>
            <person name="Yang W.F."/>
            <person name="Lam T.T."/>
            <person name="Chang Q.C."/>
            <person name="Ding S.J."/>
            <person name="Wang X.J."/>
            <person name="Zhu J.G."/>
            <person name="Ruan X.D."/>
            <person name="Zhao L."/>
            <person name="Wei J.T."/>
            <person name="Ye R.Z."/>
            <person name="Que T.C."/>
            <person name="Du C.H."/>
            <person name="Zhou Y.H."/>
            <person name="Cheng J.X."/>
            <person name="Dai P.F."/>
            <person name="Guo W.B."/>
            <person name="Han X.H."/>
            <person name="Huang E.J."/>
            <person name="Li L.F."/>
            <person name="Wei W."/>
            <person name="Gao Y.C."/>
            <person name="Liu J.Z."/>
            <person name="Shao H.Z."/>
            <person name="Wang X."/>
            <person name="Wang C.C."/>
            <person name="Yang T.C."/>
            <person name="Huo Q.B."/>
            <person name="Li W."/>
            <person name="Chen H.Y."/>
            <person name="Chen S.E."/>
            <person name="Zhou L.G."/>
            <person name="Ni X.B."/>
            <person name="Tian J.H."/>
            <person name="Sheng Y."/>
            <person name="Liu T."/>
            <person name="Pan Y.S."/>
            <person name="Xia L.Y."/>
            <person name="Li J."/>
            <person name="Zhao F."/>
            <person name="Cao W.C."/>
        </authorList>
    </citation>
    <scope>NUCLEOTIDE SEQUENCE [LARGE SCALE GENOMIC DNA]</scope>
    <source>
        <strain evidence="2">HaeL-2018</strain>
    </source>
</reference>
<accession>A0A9J6GEN2</accession>
<name>A0A9J6GEN2_HAELO</name>
<organism evidence="2 3">
    <name type="scientific">Haemaphysalis longicornis</name>
    <name type="common">Bush tick</name>
    <dbReference type="NCBI Taxonomy" id="44386"/>
    <lineage>
        <taxon>Eukaryota</taxon>
        <taxon>Metazoa</taxon>
        <taxon>Ecdysozoa</taxon>
        <taxon>Arthropoda</taxon>
        <taxon>Chelicerata</taxon>
        <taxon>Arachnida</taxon>
        <taxon>Acari</taxon>
        <taxon>Parasitiformes</taxon>
        <taxon>Ixodida</taxon>
        <taxon>Ixodoidea</taxon>
        <taxon>Ixodidae</taxon>
        <taxon>Haemaphysalinae</taxon>
        <taxon>Haemaphysalis</taxon>
    </lineage>
</organism>
<evidence type="ECO:0000256" key="1">
    <source>
        <dbReference type="SAM" id="MobiDB-lite"/>
    </source>
</evidence>
<keyword evidence="3" id="KW-1185">Reference proteome</keyword>
<protein>
    <submittedName>
        <fullName evidence="2">Uncharacterized protein</fullName>
    </submittedName>
</protein>
<feature type="compositionally biased region" description="Basic and acidic residues" evidence="1">
    <location>
        <begin position="70"/>
        <end position="87"/>
    </location>
</feature>
<proteinExistence type="predicted"/>
<dbReference type="Proteomes" id="UP000821853">
    <property type="component" value="Chromosome 4"/>
</dbReference>
<evidence type="ECO:0000313" key="3">
    <source>
        <dbReference type="Proteomes" id="UP000821853"/>
    </source>
</evidence>
<feature type="region of interest" description="Disordered" evidence="1">
    <location>
        <begin position="64"/>
        <end position="87"/>
    </location>
</feature>
<gene>
    <name evidence="2" type="ORF">HPB48_009270</name>
</gene>
<dbReference type="AlphaFoldDB" id="A0A9J6GEN2"/>